<dbReference type="Proteomes" id="UP000254978">
    <property type="component" value="Unassembled WGS sequence"/>
</dbReference>
<keyword evidence="1" id="KW-1133">Transmembrane helix</keyword>
<dbReference type="PANTHER" id="PTHR33121:SF79">
    <property type="entry name" value="CYCLIC DI-GMP PHOSPHODIESTERASE PDED-RELATED"/>
    <property type="match status" value="1"/>
</dbReference>
<dbReference type="InterPro" id="IPR029787">
    <property type="entry name" value="Nucleotide_cyclase"/>
</dbReference>
<evidence type="ECO:0000313" key="4">
    <source>
        <dbReference type="Proteomes" id="UP000254978"/>
    </source>
</evidence>
<keyword evidence="3" id="KW-0548">Nucleotidyltransferase</keyword>
<dbReference type="InterPro" id="IPR043128">
    <property type="entry name" value="Rev_trsase/Diguanyl_cyclase"/>
</dbReference>
<dbReference type="Gene3D" id="3.30.70.270">
    <property type="match status" value="1"/>
</dbReference>
<protein>
    <submittedName>
        <fullName evidence="3">Diguanylate cyclase</fullName>
        <ecNumber evidence="3">2.7.7.65</ecNumber>
    </submittedName>
</protein>
<feature type="transmembrane region" description="Helical" evidence="1">
    <location>
        <begin position="86"/>
        <end position="106"/>
    </location>
</feature>
<dbReference type="InterPro" id="IPR000160">
    <property type="entry name" value="GGDEF_dom"/>
</dbReference>
<dbReference type="NCBIfam" id="TIGR00254">
    <property type="entry name" value="GGDEF"/>
    <property type="match status" value="1"/>
</dbReference>
<keyword evidence="1" id="KW-0812">Transmembrane</keyword>
<dbReference type="PANTHER" id="PTHR33121">
    <property type="entry name" value="CYCLIC DI-GMP PHOSPHODIESTERASE PDEF"/>
    <property type="match status" value="1"/>
</dbReference>
<feature type="transmembrane region" description="Helical" evidence="1">
    <location>
        <begin position="160"/>
        <end position="179"/>
    </location>
</feature>
<gene>
    <name evidence="3" type="primary">yeaP_2</name>
    <name evidence="3" type="ORF">NCTC10821_03521</name>
</gene>
<organism evidence="3 4">
    <name type="scientific">Mycolicibacterium tokaiense</name>
    <dbReference type="NCBI Taxonomy" id="39695"/>
    <lineage>
        <taxon>Bacteria</taxon>
        <taxon>Bacillati</taxon>
        <taxon>Actinomycetota</taxon>
        <taxon>Actinomycetes</taxon>
        <taxon>Mycobacteriales</taxon>
        <taxon>Mycobacteriaceae</taxon>
        <taxon>Mycolicibacterium</taxon>
    </lineage>
</organism>
<keyword evidence="3" id="KW-0808">Transferase</keyword>
<accession>A0A378TJK7</accession>
<dbReference type="OrthoDB" id="4635628at2"/>
<feature type="transmembrane region" description="Helical" evidence="1">
    <location>
        <begin position="27"/>
        <end position="51"/>
    </location>
</feature>
<evidence type="ECO:0000313" key="3">
    <source>
        <dbReference type="EMBL" id="STZ59983.1"/>
    </source>
</evidence>
<dbReference type="PROSITE" id="PS50887">
    <property type="entry name" value="GGDEF"/>
    <property type="match status" value="1"/>
</dbReference>
<dbReference type="CDD" id="cd01949">
    <property type="entry name" value="GGDEF"/>
    <property type="match status" value="1"/>
</dbReference>
<sequence>MVMAIRRWWRQPDHFYWMTSLLAARGLQAGVCRVIAATVLGLGAVNVAMLASPRGPQGITNQVLVAAVAAVCVVLAALWLRRRWPSRTGSSLFVVIAAAGIAACCLAQHDPTAGLLGCTAFAALCGYVAFFHQPRLIVFTVAVATVTATVLALRQTADPVFAAAALAFLAMVLITVPAACQAMVHLLGINVLASEIDTLTGLPNRDAFYRATGALISARGRVDDRHLVLLVITLDNFSLLKSAGGTVACERALVAVAQTLRETTRSSAVLGHIGDAEFVIADTFSSTDSSPLVERVRGAVATTPPRLTASIGVVSTPLGALAGCPPEELLDELIELAGQSMGDARRGGGNQARYTVCPAPAAIEPENRSDADEQW</sequence>
<evidence type="ECO:0000259" key="2">
    <source>
        <dbReference type="PROSITE" id="PS50887"/>
    </source>
</evidence>
<reference evidence="3 4" key="1">
    <citation type="submission" date="2018-06" db="EMBL/GenBank/DDBJ databases">
        <authorList>
            <consortium name="Pathogen Informatics"/>
            <person name="Doyle S."/>
        </authorList>
    </citation>
    <scope>NUCLEOTIDE SEQUENCE [LARGE SCALE GENOMIC DNA]</scope>
    <source>
        <strain evidence="3 4">NCTC10821</strain>
    </source>
</reference>
<dbReference type="GO" id="GO:0052621">
    <property type="term" value="F:diguanylate cyclase activity"/>
    <property type="evidence" value="ECO:0007669"/>
    <property type="project" value="UniProtKB-EC"/>
</dbReference>
<name>A0A378TJK7_9MYCO</name>
<dbReference type="EC" id="2.7.7.65" evidence="3"/>
<dbReference type="AlphaFoldDB" id="A0A378TJK7"/>
<dbReference type="EMBL" id="UGQT01000001">
    <property type="protein sequence ID" value="STZ59983.1"/>
    <property type="molecule type" value="Genomic_DNA"/>
</dbReference>
<dbReference type="Pfam" id="PF00990">
    <property type="entry name" value="GGDEF"/>
    <property type="match status" value="1"/>
</dbReference>
<feature type="domain" description="GGDEF" evidence="2">
    <location>
        <begin position="225"/>
        <end position="357"/>
    </location>
</feature>
<feature type="transmembrane region" description="Helical" evidence="1">
    <location>
        <begin position="136"/>
        <end position="153"/>
    </location>
</feature>
<dbReference type="SUPFAM" id="SSF55073">
    <property type="entry name" value="Nucleotide cyclase"/>
    <property type="match status" value="1"/>
</dbReference>
<evidence type="ECO:0000256" key="1">
    <source>
        <dbReference type="SAM" id="Phobius"/>
    </source>
</evidence>
<keyword evidence="4" id="KW-1185">Reference proteome</keyword>
<keyword evidence="1" id="KW-0472">Membrane</keyword>
<dbReference type="InterPro" id="IPR050706">
    <property type="entry name" value="Cyclic-di-GMP_PDE-like"/>
</dbReference>
<dbReference type="GO" id="GO:0071111">
    <property type="term" value="F:cyclic-guanylate-specific phosphodiesterase activity"/>
    <property type="evidence" value="ECO:0007669"/>
    <property type="project" value="InterPro"/>
</dbReference>
<feature type="transmembrane region" description="Helical" evidence="1">
    <location>
        <begin position="63"/>
        <end position="80"/>
    </location>
</feature>
<proteinExistence type="predicted"/>
<dbReference type="SMART" id="SM00267">
    <property type="entry name" value="GGDEF"/>
    <property type="match status" value="1"/>
</dbReference>